<dbReference type="NCBIfam" id="TIGR01076">
    <property type="entry name" value="sortase_fam"/>
    <property type="match status" value="1"/>
</dbReference>
<evidence type="ECO:0000256" key="2">
    <source>
        <dbReference type="SAM" id="MobiDB-lite"/>
    </source>
</evidence>
<dbReference type="STRING" id="1797472.A2215_04005"/>
<dbReference type="Pfam" id="PF04203">
    <property type="entry name" value="Sortase"/>
    <property type="match status" value="1"/>
</dbReference>
<evidence type="ECO:0000313" key="5">
    <source>
        <dbReference type="Proteomes" id="UP000178583"/>
    </source>
</evidence>
<sequence>MKHKILTETDLEYLFASKKRGVRFPLWAIYSVIFIASLVIIFTVANFSSISQKIGYSFRNQDNSSETSDLPTISNFGDDPVLTGSIPKLEENTIFIPKINVTAPISWNVPNIPDKVSVGLEKGTIHLAGTALPGEVGNVFITGHSSDYLWAKGNYKSIFALMSELVIGDQTYIRYANVTYIYKIKSKNTVKPDNLSVLKQGSDSTLTIMTCWPVGTSLYRMIDVADQIYPNPKSNSNQDAESAPNTLPDIR</sequence>
<comment type="caution">
    <text evidence="4">The sequence shown here is derived from an EMBL/GenBank/DDBJ whole genome shotgun (WGS) entry which is preliminary data.</text>
</comment>
<dbReference type="SUPFAM" id="SSF63817">
    <property type="entry name" value="Sortase"/>
    <property type="match status" value="1"/>
</dbReference>
<dbReference type="Proteomes" id="UP000178583">
    <property type="component" value="Unassembled WGS sequence"/>
</dbReference>
<keyword evidence="1" id="KW-0378">Hydrolase</keyword>
<evidence type="ECO:0000256" key="3">
    <source>
        <dbReference type="SAM" id="Phobius"/>
    </source>
</evidence>
<dbReference type="EMBL" id="MEZY01000002">
    <property type="protein sequence ID" value="OGD65935.1"/>
    <property type="molecule type" value="Genomic_DNA"/>
</dbReference>
<feature type="compositionally biased region" description="Polar residues" evidence="2">
    <location>
        <begin position="232"/>
        <end position="245"/>
    </location>
</feature>
<keyword evidence="3" id="KW-0472">Membrane</keyword>
<dbReference type="AlphaFoldDB" id="A0A1F5EEY8"/>
<organism evidence="4 5">
    <name type="scientific">Candidatus Berkelbacteria bacterium RIFOXYA2_FULL_43_10</name>
    <dbReference type="NCBI Taxonomy" id="1797472"/>
    <lineage>
        <taxon>Bacteria</taxon>
        <taxon>Candidatus Berkelbacteria</taxon>
    </lineage>
</organism>
<proteinExistence type="predicted"/>
<keyword evidence="3" id="KW-1133">Transmembrane helix</keyword>
<evidence type="ECO:0008006" key="6">
    <source>
        <dbReference type="Google" id="ProtNLM"/>
    </source>
</evidence>
<keyword evidence="3" id="KW-0812">Transmembrane</keyword>
<dbReference type="InterPro" id="IPR005754">
    <property type="entry name" value="Sortase"/>
</dbReference>
<feature type="transmembrane region" description="Helical" evidence="3">
    <location>
        <begin position="27"/>
        <end position="47"/>
    </location>
</feature>
<reference evidence="4 5" key="1">
    <citation type="journal article" date="2016" name="Nat. Commun.">
        <title>Thousands of microbial genomes shed light on interconnected biogeochemical processes in an aquifer system.</title>
        <authorList>
            <person name="Anantharaman K."/>
            <person name="Brown C.T."/>
            <person name="Hug L.A."/>
            <person name="Sharon I."/>
            <person name="Castelle C.J."/>
            <person name="Probst A.J."/>
            <person name="Thomas B.C."/>
            <person name="Singh A."/>
            <person name="Wilkins M.J."/>
            <person name="Karaoz U."/>
            <person name="Brodie E.L."/>
            <person name="Williams K.H."/>
            <person name="Hubbard S.S."/>
            <person name="Banfield J.F."/>
        </authorList>
    </citation>
    <scope>NUCLEOTIDE SEQUENCE [LARGE SCALE GENOMIC DNA]</scope>
</reference>
<evidence type="ECO:0000313" key="4">
    <source>
        <dbReference type="EMBL" id="OGD65935.1"/>
    </source>
</evidence>
<feature type="region of interest" description="Disordered" evidence="2">
    <location>
        <begin position="230"/>
        <end position="251"/>
    </location>
</feature>
<accession>A0A1F5EEY8</accession>
<dbReference type="GO" id="GO:0016787">
    <property type="term" value="F:hydrolase activity"/>
    <property type="evidence" value="ECO:0007669"/>
    <property type="project" value="UniProtKB-KW"/>
</dbReference>
<evidence type="ECO:0000256" key="1">
    <source>
        <dbReference type="ARBA" id="ARBA00022801"/>
    </source>
</evidence>
<protein>
    <recommendedName>
        <fullName evidence="6">Sortase</fullName>
    </recommendedName>
</protein>
<name>A0A1F5EEY8_9BACT</name>
<dbReference type="Gene3D" id="2.40.260.10">
    <property type="entry name" value="Sortase"/>
    <property type="match status" value="1"/>
</dbReference>
<dbReference type="InterPro" id="IPR023365">
    <property type="entry name" value="Sortase_dom-sf"/>
</dbReference>
<gene>
    <name evidence="4" type="ORF">A2215_04005</name>
</gene>